<organism evidence="2 3">
    <name type="scientific">Caulifigura coniformis</name>
    <dbReference type="NCBI Taxonomy" id="2527983"/>
    <lineage>
        <taxon>Bacteria</taxon>
        <taxon>Pseudomonadati</taxon>
        <taxon>Planctomycetota</taxon>
        <taxon>Planctomycetia</taxon>
        <taxon>Planctomycetales</taxon>
        <taxon>Planctomycetaceae</taxon>
        <taxon>Caulifigura</taxon>
    </lineage>
</organism>
<keyword evidence="1" id="KW-0812">Transmembrane</keyword>
<feature type="transmembrane region" description="Helical" evidence="1">
    <location>
        <begin position="335"/>
        <end position="354"/>
    </location>
</feature>
<evidence type="ECO:0000313" key="2">
    <source>
        <dbReference type="EMBL" id="QDT57197.1"/>
    </source>
</evidence>
<dbReference type="OrthoDB" id="227142at2"/>
<dbReference type="InParanoid" id="A0A517SM49"/>
<dbReference type="AlphaFoldDB" id="A0A517SM49"/>
<dbReference type="RefSeq" id="WP_145034572.1">
    <property type="nucleotide sequence ID" value="NZ_CP036271.1"/>
</dbReference>
<feature type="transmembrane region" description="Helical" evidence="1">
    <location>
        <begin position="12"/>
        <end position="29"/>
    </location>
</feature>
<accession>A0A517SM49</accession>
<evidence type="ECO:0008006" key="4">
    <source>
        <dbReference type="Google" id="ProtNLM"/>
    </source>
</evidence>
<feature type="transmembrane region" description="Helical" evidence="1">
    <location>
        <begin position="274"/>
        <end position="292"/>
    </location>
</feature>
<name>A0A517SM49_9PLAN</name>
<reference evidence="2 3" key="1">
    <citation type="submission" date="2019-02" db="EMBL/GenBank/DDBJ databases">
        <title>Deep-cultivation of Planctomycetes and their phenomic and genomic characterization uncovers novel biology.</title>
        <authorList>
            <person name="Wiegand S."/>
            <person name="Jogler M."/>
            <person name="Boedeker C."/>
            <person name="Pinto D."/>
            <person name="Vollmers J."/>
            <person name="Rivas-Marin E."/>
            <person name="Kohn T."/>
            <person name="Peeters S.H."/>
            <person name="Heuer A."/>
            <person name="Rast P."/>
            <person name="Oberbeckmann S."/>
            <person name="Bunk B."/>
            <person name="Jeske O."/>
            <person name="Meyerdierks A."/>
            <person name="Storesund J.E."/>
            <person name="Kallscheuer N."/>
            <person name="Luecker S."/>
            <person name="Lage O.M."/>
            <person name="Pohl T."/>
            <person name="Merkel B.J."/>
            <person name="Hornburger P."/>
            <person name="Mueller R.-W."/>
            <person name="Bruemmer F."/>
            <person name="Labrenz M."/>
            <person name="Spormann A.M."/>
            <person name="Op den Camp H."/>
            <person name="Overmann J."/>
            <person name="Amann R."/>
            <person name="Jetten M.S.M."/>
            <person name="Mascher T."/>
            <person name="Medema M.H."/>
            <person name="Devos D.P."/>
            <person name="Kaster A.-K."/>
            <person name="Ovreas L."/>
            <person name="Rohde M."/>
            <person name="Galperin M.Y."/>
            <person name="Jogler C."/>
        </authorList>
    </citation>
    <scope>NUCLEOTIDE SEQUENCE [LARGE SCALE GENOMIC DNA]</scope>
    <source>
        <strain evidence="2 3">Pan44</strain>
    </source>
</reference>
<keyword evidence="1" id="KW-1133">Transmembrane helix</keyword>
<feature type="transmembrane region" description="Helical" evidence="1">
    <location>
        <begin position="217"/>
        <end position="235"/>
    </location>
</feature>
<feature type="transmembrane region" description="Helical" evidence="1">
    <location>
        <begin position="82"/>
        <end position="99"/>
    </location>
</feature>
<keyword evidence="1" id="KW-0472">Membrane</keyword>
<sequence length="556" mass="61165">MSSRSVTLERLVAWAIVAGGLLLHGPLFLRSPLGPDPVMYDLQAQLVRDGGTLYRDILEPNLPGAVWLHLLVRSVAGWSSEALRVFDLLWFGVAVWLAVRLAGCDRRTGLLVAIVLATGYSTLSEWCHCQRDVWMLPFVLGAVSLRIRRLEAHDAHEGGLARLRHGIGSALAEGLLWGAAVWLKPHVVVPAVCVIVASWCVPRPSGVKGRRILTDEAVVILGGSLVGLAGIAWLIEHNAWTPFWSILTEWNRDYVAASGNRWSWARLWSVQERLAPWSLVHVVAIPVSMAVLWRQLKVSAKPGVAASHSSRAVIASALYLGWIAQSLLLQHLFDYVHVPALVLGAVVLISVWAIPSEWEWSPTRLALAGALCLVPSFALRSDQLAAWPRCFGREASPGLRAALARLPLPEWTHLARVEGFLRDHRVADGELTAYHTHTIHVYPALQVRPSTRYVFTETHLRLFPGRSGEIAEALRDSRQRYVVSDLLEAGLDPAVALDDSQVENWRFACPRGALNSFPYDQPVVFRSGPYLVHEVTGPVGPVETAFFPLAAESAGL</sequence>
<evidence type="ECO:0000256" key="1">
    <source>
        <dbReference type="SAM" id="Phobius"/>
    </source>
</evidence>
<protein>
    <recommendedName>
        <fullName evidence="4">Glycosyltransferase RgtA/B/C/D-like domain-containing protein</fullName>
    </recommendedName>
</protein>
<feature type="transmembrane region" description="Helical" evidence="1">
    <location>
        <begin position="312"/>
        <end position="329"/>
    </location>
</feature>
<gene>
    <name evidence="2" type="ORF">Pan44_52640</name>
</gene>
<dbReference type="EMBL" id="CP036271">
    <property type="protein sequence ID" value="QDT57197.1"/>
    <property type="molecule type" value="Genomic_DNA"/>
</dbReference>
<keyword evidence="3" id="KW-1185">Reference proteome</keyword>
<evidence type="ECO:0000313" key="3">
    <source>
        <dbReference type="Proteomes" id="UP000315700"/>
    </source>
</evidence>
<dbReference type="KEGG" id="ccos:Pan44_52640"/>
<proteinExistence type="predicted"/>
<dbReference type="Proteomes" id="UP000315700">
    <property type="component" value="Chromosome"/>
</dbReference>